<name>A0A6C2CNG9_9RHOO</name>
<dbReference type="AlphaFoldDB" id="A0A6C2CNG9"/>
<dbReference type="EMBL" id="SDKK01000013">
    <property type="protein sequence ID" value="TYC55286.1"/>
    <property type="molecule type" value="Genomic_DNA"/>
</dbReference>
<evidence type="ECO:0000313" key="2">
    <source>
        <dbReference type="Proteomes" id="UP000389128"/>
    </source>
</evidence>
<dbReference type="NCBIfam" id="TIGR01509">
    <property type="entry name" value="HAD-SF-IA-v3"/>
    <property type="match status" value="1"/>
</dbReference>
<dbReference type="RefSeq" id="WP_148579853.1">
    <property type="nucleotide sequence ID" value="NZ_JAVEUW010000084.1"/>
</dbReference>
<accession>A0A6C2CNG9</accession>
<dbReference type="PANTHER" id="PTHR18901:SF38">
    <property type="entry name" value="PSEUDOURIDINE-5'-PHOSPHATASE"/>
    <property type="match status" value="1"/>
</dbReference>
<dbReference type="Proteomes" id="UP000389128">
    <property type="component" value="Unassembled WGS sequence"/>
</dbReference>
<sequence>MSFVPPFAPHDVHAVIFDMDGLLLDSERVALATVALAAAELGVPWRYEVGLALVGLNSKDGPAVIRRHLGDDYPTAELYEAFGRLYELAIAEGRIPLKGGVTELFDVLDGMALGRVVATSTRRSRAEPKLAAVGLLARVHGMVCGDEVACGKPAPDIFLAAAERLGVPVANCLVLEDSNAGVRGALAAGARVIMVPDLLQPADDVRAAGVPQATSLHDIARFLSMRLA</sequence>
<reference evidence="1 2" key="1">
    <citation type="submission" date="2019-01" db="EMBL/GenBank/DDBJ databases">
        <title>Zoogloea oleivorans genome sequencing and assembly.</title>
        <authorList>
            <person name="Tancsics A."/>
            <person name="Farkas M."/>
            <person name="Kriszt B."/>
            <person name="Maroti G."/>
            <person name="Horvath B."/>
        </authorList>
    </citation>
    <scope>NUCLEOTIDE SEQUENCE [LARGE SCALE GENOMIC DNA]</scope>
    <source>
        <strain evidence="1 2">Buc</strain>
    </source>
</reference>
<dbReference type="OrthoDB" id="9800058at2"/>
<proteinExistence type="predicted"/>
<dbReference type="SFLD" id="SFLDG01129">
    <property type="entry name" value="C1.5:_HAD__Beta-PGM__Phosphata"/>
    <property type="match status" value="1"/>
</dbReference>
<protein>
    <submittedName>
        <fullName evidence="1">HAD family phosphatase</fullName>
    </submittedName>
</protein>
<organism evidence="1 2">
    <name type="scientific">Zoogloea oleivorans</name>
    <dbReference type="NCBI Taxonomy" id="1552750"/>
    <lineage>
        <taxon>Bacteria</taxon>
        <taxon>Pseudomonadati</taxon>
        <taxon>Pseudomonadota</taxon>
        <taxon>Betaproteobacteria</taxon>
        <taxon>Rhodocyclales</taxon>
        <taxon>Zoogloeaceae</taxon>
        <taxon>Zoogloea</taxon>
    </lineage>
</organism>
<dbReference type="Gene3D" id="1.10.150.240">
    <property type="entry name" value="Putative phosphatase, domain 2"/>
    <property type="match status" value="1"/>
</dbReference>
<comment type="caution">
    <text evidence="1">The sequence shown here is derived from an EMBL/GenBank/DDBJ whole genome shotgun (WGS) entry which is preliminary data.</text>
</comment>
<gene>
    <name evidence="1" type="ORF">ETQ85_14835</name>
</gene>
<dbReference type="Pfam" id="PF00702">
    <property type="entry name" value="Hydrolase"/>
    <property type="match status" value="1"/>
</dbReference>
<keyword evidence="2" id="KW-1185">Reference proteome</keyword>
<dbReference type="InterPro" id="IPR023214">
    <property type="entry name" value="HAD_sf"/>
</dbReference>
<dbReference type="SFLD" id="SFLDS00003">
    <property type="entry name" value="Haloacid_Dehalogenase"/>
    <property type="match status" value="1"/>
</dbReference>
<dbReference type="SUPFAM" id="SSF56784">
    <property type="entry name" value="HAD-like"/>
    <property type="match status" value="1"/>
</dbReference>
<evidence type="ECO:0000313" key="1">
    <source>
        <dbReference type="EMBL" id="TYC55286.1"/>
    </source>
</evidence>
<dbReference type="PANTHER" id="PTHR18901">
    <property type="entry name" value="2-DEOXYGLUCOSE-6-PHOSPHATE PHOSPHATASE 2"/>
    <property type="match status" value="1"/>
</dbReference>
<dbReference type="InterPro" id="IPR036412">
    <property type="entry name" value="HAD-like_sf"/>
</dbReference>
<dbReference type="InterPro" id="IPR006439">
    <property type="entry name" value="HAD-SF_hydro_IA"/>
</dbReference>
<dbReference type="InterPro" id="IPR023198">
    <property type="entry name" value="PGP-like_dom2"/>
</dbReference>
<dbReference type="Gene3D" id="3.40.50.1000">
    <property type="entry name" value="HAD superfamily/HAD-like"/>
    <property type="match status" value="1"/>
</dbReference>